<evidence type="ECO:0000259" key="6">
    <source>
        <dbReference type="Pfam" id="PF07291"/>
    </source>
</evidence>
<feature type="transmembrane region" description="Helical" evidence="5">
    <location>
        <begin position="154"/>
        <end position="172"/>
    </location>
</feature>
<evidence type="ECO:0000313" key="7">
    <source>
        <dbReference type="EMBL" id="KRV49114.1"/>
    </source>
</evidence>
<dbReference type="Proteomes" id="UP000050867">
    <property type="component" value="Unassembled WGS sequence"/>
</dbReference>
<evidence type="ECO:0000256" key="1">
    <source>
        <dbReference type="ARBA" id="ARBA00004141"/>
    </source>
</evidence>
<dbReference type="EMBL" id="LLZU01000015">
    <property type="protein sequence ID" value="KRV49114.1"/>
    <property type="molecule type" value="Genomic_DNA"/>
</dbReference>
<comment type="subcellular location">
    <subcellularLocation>
        <location evidence="1">Membrane</location>
        <topology evidence="1">Multi-pass membrane protein</topology>
    </subcellularLocation>
</comment>
<protein>
    <recommendedName>
        <fullName evidence="6">Methylamine utilisation protein MauE domain-containing protein</fullName>
    </recommendedName>
</protein>
<gene>
    <name evidence="7" type="ORF">AQ490_21710</name>
</gene>
<keyword evidence="4 5" id="KW-0472">Membrane</keyword>
<evidence type="ECO:0000256" key="5">
    <source>
        <dbReference type="SAM" id="Phobius"/>
    </source>
</evidence>
<evidence type="ECO:0000256" key="4">
    <source>
        <dbReference type="ARBA" id="ARBA00023136"/>
    </source>
</evidence>
<evidence type="ECO:0000256" key="3">
    <source>
        <dbReference type="ARBA" id="ARBA00022989"/>
    </source>
</evidence>
<dbReference type="eggNOG" id="ENOG5032DXI">
    <property type="taxonomic scope" value="Bacteria"/>
</dbReference>
<dbReference type="GO" id="GO:0016020">
    <property type="term" value="C:membrane"/>
    <property type="evidence" value="ECO:0007669"/>
    <property type="project" value="UniProtKB-SubCell"/>
</dbReference>
<keyword evidence="3 5" id="KW-1133">Transmembrane helix</keyword>
<keyword evidence="8" id="KW-1185">Reference proteome</keyword>
<dbReference type="InterPro" id="IPR009908">
    <property type="entry name" value="Methylamine_util_MauE"/>
</dbReference>
<organism evidence="7 8">
    <name type="scientific">Wenjunlia vitaminophila</name>
    <name type="common">Streptomyces vitaminophilus</name>
    <dbReference type="NCBI Taxonomy" id="76728"/>
    <lineage>
        <taxon>Bacteria</taxon>
        <taxon>Bacillati</taxon>
        <taxon>Actinomycetota</taxon>
        <taxon>Actinomycetes</taxon>
        <taxon>Kitasatosporales</taxon>
        <taxon>Streptomycetaceae</taxon>
        <taxon>Wenjunlia</taxon>
    </lineage>
</organism>
<proteinExistence type="predicted"/>
<feature type="transmembrane region" description="Helical" evidence="5">
    <location>
        <begin position="51"/>
        <end position="70"/>
    </location>
</feature>
<evidence type="ECO:0000313" key="8">
    <source>
        <dbReference type="Proteomes" id="UP000050867"/>
    </source>
</evidence>
<dbReference type="AlphaFoldDB" id="A0A0T6LSP5"/>
<sequence>MLSLSSHLAPLALGALLGWTGATKLCGRSARRQAAGTALERITGGLDPATRALRAVGAIELLVAVALLAVPSGTGPAGVWPGAAAALLGAGFLGYLGYARVTMPESSCGCTARQDVPIGWQAFSRAGLVAVGGAAAAGSATPWWDEIADHPRGGAVWLAGFAVLTALLFLDLEQKVLLPVRRLRLRVLGHPLDGDATTVPVEASVELLERSLAWEAASPVIRSGLLDHWDEDGWRFLQYSGSYPTERGPRPGWVLFALDGRAHLDNSPRPAVRVTVLDQETQQPVPGALADVTSRPQLPIVTGSGPA</sequence>
<accession>A0A0T6LSP5</accession>
<dbReference type="Pfam" id="PF07291">
    <property type="entry name" value="MauE"/>
    <property type="match status" value="1"/>
</dbReference>
<dbReference type="GO" id="GO:0030416">
    <property type="term" value="P:methylamine metabolic process"/>
    <property type="evidence" value="ECO:0007669"/>
    <property type="project" value="InterPro"/>
</dbReference>
<keyword evidence="2 5" id="KW-0812">Transmembrane</keyword>
<dbReference type="STRING" id="76728.AQ490_21710"/>
<reference evidence="7 8" key="1">
    <citation type="submission" date="2015-10" db="EMBL/GenBank/DDBJ databases">
        <title>Draft genome sequence of pyrrolomycin-producing Streptomyces vitaminophilus.</title>
        <authorList>
            <person name="Graham D.E."/>
            <person name="Mahan K.M."/>
            <person name="Klingeman D.M."/>
            <person name="Hettich R.L."/>
            <person name="Parry R.J."/>
        </authorList>
    </citation>
    <scope>NUCLEOTIDE SEQUENCE [LARGE SCALE GENOMIC DNA]</scope>
    <source>
        <strain evidence="7 8">ATCC 31673</strain>
    </source>
</reference>
<feature type="domain" description="Methylamine utilisation protein MauE" evidence="6">
    <location>
        <begin position="7"/>
        <end position="136"/>
    </location>
</feature>
<feature type="transmembrane region" description="Helical" evidence="5">
    <location>
        <begin position="77"/>
        <end position="98"/>
    </location>
</feature>
<comment type="caution">
    <text evidence="7">The sequence shown here is derived from an EMBL/GenBank/DDBJ whole genome shotgun (WGS) entry which is preliminary data.</text>
</comment>
<evidence type="ECO:0000256" key="2">
    <source>
        <dbReference type="ARBA" id="ARBA00022692"/>
    </source>
</evidence>
<name>A0A0T6LSP5_WENVI</name>